<gene>
    <name evidence="3" type="ORF">NCTC10005_06817</name>
</gene>
<sequence>MNTHLSTVKINSEHTLEDIEAPEKDSLLWGVEWLCGHHSKYASKEVLYAGLPKSDKLEPEMALRMLEQMGISAGWVKRDLNSLSSWLFPLLIARKDGTYCILTARKGKRGQHTYQIVVPENDGTLLVAEADLHEAYGGYALVTTPKPTLDARAEDQLLPKAKDEGHWLYSTLWRYRHYFYSAALAALLANILTLAGTSSP</sequence>
<name>A0A377M929_ENTCL</name>
<dbReference type="GO" id="GO:0016020">
    <property type="term" value="C:membrane"/>
    <property type="evidence" value="ECO:0007669"/>
    <property type="project" value="InterPro"/>
</dbReference>
<organism evidence="3 4">
    <name type="scientific">Enterobacter cloacae</name>
    <dbReference type="NCBI Taxonomy" id="550"/>
    <lineage>
        <taxon>Bacteria</taxon>
        <taxon>Pseudomonadati</taxon>
        <taxon>Pseudomonadota</taxon>
        <taxon>Gammaproteobacteria</taxon>
        <taxon>Enterobacterales</taxon>
        <taxon>Enterobacteriaceae</taxon>
        <taxon>Enterobacter</taxon>
        <taxon>Enterobacter cloacae complex</taxon>
    </lineage>
</organism>
<dbReference type="GO" id="GO:0008233">
    <property type="term" value="F:peptidase activity"/>
    <property type="evidence" value="ECO:0007669"/>
    <property type="project" value="InterPro"/>
</dbReference>
<dbReference type="EMBL" id="UGJB01000004">
    <property type="protein sequence ID" value="STQ13980.1"/>
    <property type="molecule type" value="Genomic_DNA"/>
</dbReference>
<accession>A0A377M929</accession>
<evidence type="ECO:0000256" key="1">
    <source>
        <dbReference type="SAM" id="Phobius"/>
    </source>
</evidence>
<keyword evidence="1" id="KW-0472">Membrane</keyword>
<dbReference type="GO" id="GO:0006508">
    <property type="term" value="P:proteolysis"/>
    <property type="evidence" value="ECO:0007669"/>
    <property type="project" value="InterPro"/>
</dbReference>
<evidence type="ECO:0000313" key="3">
    <source>
        <dbReference type="EMBL" id="STQ13980.1"/>
    </source>
</evidence>
<dbReference type="PROSITE" id="PS50990">
    <property type="entry name" value="PEPTIDASE_C39"/>
    <property type="match status" value="1"/>
</dbReference>
<keyword evidence="1" id="KW-1133">Transmembrane helix</keyword>
<keyword evidence="1" id="KW-0812">Transmembrane</keyword>
<dbReference type="AlphaFoldDB" id="A0A377M929"/>
<evidence type="ECO:0000259" key="2">
    <source>
        <dbReference type="PROSITE" id="PS50990"/>
    </source>
</evidence>
<dbReference type="InterPro" id="IPR005074">
    <property type="entry name" value="Peptidase_C39"/>
</dbReference>
<dbReference type="GO" id="GO:0005524">
    <property type="term" value="F:ATP binding"/>
    <property type="evidence" value="ECO:0007669"/>
    <property type="project" value="InterPro"/>
</dbReference>
<protein>
    <submittedName>
        <fullName evidence="3">Type I secretion system ATPase</fullName>
    </submittedName>
</protein>
<dbReference type="Gene3D" id="3.90.70.10">
    <property type="entry name" value="Cysteine proteinases"/>
    <property type="match status" value="1"/>
</dbReference>
<dbReference type="Proteomes" id="UP000255106">
    <property type="component" value="Unassembled WGS sequence"/>
</dbReference>
<evidence type="ECO:0000313" key="4">
    <source>
        <dbReference type="Proteomes" id="UP000255106"/>
    </source>
</evidence>
<proteinExistence type="predicted"/>
<feature type="domain" description="Peptidase C39" evidence="2">
    <location>
        <begin position="20"/>
        <end position="143"/>
    </location>
</feature>
<reference evidence="3 4" key="1">
    <citation type="submission" date="2018-06" db="EMBL/GenBank/DDBJ databases">
        <authorList>
            <consortium name="Pathogen Informatics"/>
            <person name="Doyle S."/>
        </authorList>
    </citation>
    <scope>NUCLEOTIDE SEQUENCE [LARGE SCALE GENOMIC DNA]</scope>
    <source>
        <strain evidence="3 4">NCTC10005</strain>
    </source>
</reference>
<dbReference type="Pfam" id="PF03412">
    <property type="entry name" value="Peptidase_C39"/>
    <property type="match status" value="1"/>
</dbReference>
<feature type="transmembrane region" description="Helical" evidence="1">
    <location>
        <begin position="178"/>
        <end position="197"/>
    </location>
</feature>